<keyword evidence="5 9" id="KW-0819">tRNA processing</keyword>
<dbReference type="InterPro" id="IPR029063">
    <property type="entry name" value="SAM-dependent_MTases_sf"/>
</dbReference>
<dbReference type="Gene3D" id="3.40.50.150">
    <property type="entry name" value="Vaccinia Virus protein VP39"/>
    <property type="match status" value="1"/>
</dbReference>
<keyword evidence="4 9" id="KW-0949">S-adenosyl-L-methionine</keyword>
<dbReference type="GO" id="GO:0005634">
    <property type="term" value="C:nucleus"/>
    <property type="evidence" value="ECO:0007669"/>
    <property type="project" value="TreeGrafter"/>
</dbReference>
<sequence length="438" mass="49460">MVEATKVTYNEVDYQKISEGKANILFPTQNEVFYNPVQQFNRDMSIAAIKTWRDIMKEEVKDRWDKKKIRNTTLAASGLRSIRYAKEIDGVKKIIANDLADDAVESIRRNVHYNELDPNLVVANKGDAISVLYQHREHDDQFDVVDLDPYGSAVPFIDGAIQAVKNGGLICVTCTDLAILASMNHPETCFAKYGGNPLKSEFCHELALRLVVNCLQTSAARYKRIVVPVLSCSIDFYVRLFVRVYESPIKVKSVASNTGIVYHCPSCYSFKTQPLGISKSLGGGKTKYSVAQGPNCDPRCENCGSHTHIGGPCWIGPLHDKTFVERMYNHVSESKELYKTQPRMQGMLKVIHEELDIPFHYSISSICSAARATNPTLLEFRTKVDFTLHPDANPESRKIKLVRFQQNPEKFWGPKARHRAAPKRSRSESDGPEKKQKQ</sequence>
<keyword evidence="6 9" id="KW-0694">RNA-binding</keyword>
<dbReference type="FunFam" id="3.40.50.150:FF:000051">
    <property type="entry name" value="tRNA (guanine(26)-N(2))-dimethyltransferase"/>
    <property type="match status" value="1"/>
</dbReference>
<dbReference type="PROSITE" id="PS51626">
    <property type="entry name" value="SAM_MT_TRM1"/>
    <property type="match status" value="1"/>
</dbReference>
<dbReference type="Proteomes" id="UP001150538">
    <property type="component" value="Unassembled WGS sequence"/>
</dbReference>
<proteinExistence type="inferred from homology"/>
<feature type="compositionally biased region" description="Basic residues" evidence="10">
    <location>
        <begin position="415"/>
        <end position="424"/>
    </location>
</feature>
<keyword evidence="2 9" id="KW-0489">Methyltransferase</keyword>
<evidence type="ECO:0000256" key="3">
    <source>
        <dbReference type="ARBA" id="ARBA00022679"/>
    </source>
</evidence>
<dbReference type="OrthoDB" id="6349953at2759"/>
<evidence type="ECO:0000256" key="10">
    <source>
        <dbReference type="SAM" id="MobiDB-lite"/>
    </source>
</evidence>
<evidence type="ECO:0000313" key="12">
    <source>
        <dbReference type="Proteomes" id="UP001150538"/>
    </source>
</evidence>
<reference evidence="11" key="1">
    <citation type="submission" date="2022-07" db="EMBL/GenBank/DDBJ databases">
        <title>Phylogenomic reconstructions and comparative analyses of Kickxellomycotina fungi.</title>
        <authorList>
            <person name="Reynolds N.K."/>
            <person name="Stajich J.E."/>
            <person name="Barry K."/>
            <person name="Grigoriev I.V."/>
            <person name="Crous P."/>
            <person name="Smith M.E."/>
        </authorList>
    </citation>
    <scope>NUCLEOTIDE SEQUENCE</scope>
    <source>
        <strain evidence="11">NBRC 100468</strain>
    </source>
</reference>
<dbReference type="EC" id="2.1.1.216" evidence="7 9"/>
<gene>
    <name evidence="11" type="primary">TRM1</name>
    <name evidence="11" type="ORF">H4219_000782</name>
</gene>
<name>A0A9W8A1W3_9FUNG</name>
<evidence type="ECO:0000256" key="4">
    <source>
        <dbReference type="ARBA" id="ARBA00022691"/>
    </source>
</evidence>
<dbReference type="EMBL" id="JANBPU010000006">
    <property type="protein sequence ID" value="KAJ1921184.1"/>
    <property type="molecule type" value="Genomic_DNA"/>
</dbReference>
<comment type="similarity">
    <text evidence="9">Belongs to the class I-like SAM-binding methyltransferase superfamily. Trm1 family.</text>
</comment>
<keyword evidence="1 9" id="KW-0820">tRNA-binding</keyword>
<dbReference type="GO" id="GO:0002940">
    <property type="term" value="P:tRNA N2-guanine methylation"/>
    <property type="evidence" value="ECO:0007669"/>
    <property type="project" value="TreeGrafter"/>
</dbReference>
<keyword evidence="12" id="KW-1185">Reference proteome</keyword>
<dbReference type="Pfam" id="PF02005">
    <property type="entry name" value="TRM"/>
    <property type="match status" value="1"/>
</dbReference>
<evidence type="ECO:0000256" key="6">
    <source>
        <dbReference type="ARBA" id="ARBA00022884"/>
    </source>
</evidence>
<evidence type="ECO:0000256" key="7">
    <source>
        <dbReference type="ARBA" id="ARBA00039099"/>
    </source>
</evidence>
<comment type="caution">
    <text evidence="11">The sequence shown here is derived from an EMBL/GenBank/DDBJ whole genome shotgun (WGS) entry which is preliminary data.</text>
</comment>
<evidence type="ECO:0000256" key="1">
    <source>
        <dbReference type="ARBA" id="ARBA00022555"/>
    </source>
</evidence>
<evidence type="ECO:0000256" key="9">
    <source>
        <dbReference type="PROSITE-ProRule" id="PRU00958"/>
    </source>
</evidence>
<evidence type="ECO:0000313" key="11">
    <source>
        <dbReference type="EMBL" id="KAJ1921184.1"/>
    </source>
</evidence>
<dbReference type="AlphaFoldDB" id="A0A9W8A1W3"/>
<evidence type="ECO:0000256" key="8">
    <source>
        <dbReference type="ARBA" id="ARBA00051897"/>
    </source>
</evidence>
<evidence type="ECO:0000256" key="5">
    <source>
        <dbReference type="ARBA" id="ARBA00022694"/>
    </source>
</evidence>
<feature type="compositionally biased region" description="Basic and acidic residues" evidence="10">
    <location>
        <begin position="425"/>
        <end position="438"/>
    </location>
</feature>
<protein>
    <recommendedName>
        <fullName evidence="7 9">tRNA (guanine(26)-N(2))-dimethyltransferase</fullName>
        <ecNumber evidence="7 9">2.1.1.216</ecNumber>
    </recommendedName>
</protein>
<dbReference type="PANTHER" id="PTHR10631:SF3">
    <property type="entry name" value="TRNA (GUANINE(26)-N(2))-DIMETHYLTRANSFERASE"/>
    <property type="match status" value="1"/>
</dbReference>
<feature type="region of interest" description="Disordered" evidence="10">
    <location>
        <begin position="406"/>
        <end position="438"/>
    </location>
</feature>
<accession>A0A9W8A1W3</accession>
<evidence type="ECO:0000256" key="2">
    <source>
        <dbReference type="ARBA" id="ARBA00022603"/>
    </source>
</evidence>
<keyword evidence="3 9" id="KW-0808">Transferase</keyword>
<dbReference type="SUPFAM" id="SSF53335">
    <property type="entry name" value="S-adenosyl-L-methionine-dependent methyltransferases"/>
    <property type="match status" value="1"/>
</dbReference>
<dbReference type="NCBIfam" id="TIGR00308">
    <property type="entry name" value="TRM1"/>
    <property type="match status" value="1"/>
</dbReference>
<comment type="catalytic activity">
    <reaction evidence="8 9">
        <text>guanosine(26) in tRNA + 2 S-adenosyl-L-methionine = N(2)-dimethylguanosine(26) in tRNA + 2 S-adenosyl-L-homocysteine + 2 H(+)</text>
        <dbReference type="Rhea" id="RHEA:43140"/>
        <dbReference type="Rhea" id="RHEA-COMP:10359"/>
        <dbReference type="Rhea" id="RHEA-COMP:10360"/>
        <dbReference type="ChEBI" id="CHEBI:15378"/>
        <dbReference type="ChEBI" id="CHEBI:57856"/>
        <dbReference type="ChEBI" id="CHEBI:59789"/>
        <dbReference type="ChEBI" id="CHEBI:74269"/>
        <dbReference type="ChEBI" id="CHEBI:74513"/>
        <dbReference type="EC" id="2.1.1.216"/>
    </reaction>
</comment>
<organism evidence="11 12">
    <name type="scientific">Mycoemilia scoparia</name>
    <dbReference type="NCBI Taxonomy" id="417184"/>
    <lineage>
        <taxon>Eukaryota</taxon>
        <taxon>Fungi</taxon>
        <taxon>Fungi incertae sedis</taxon>
        <taxon>Zoopagomycota</taxon>
        <taxon>Kickxellomycotina</taxon>
        <taxon>Kickxellomycetes</taxon>
        <taxon>Kickxellales</taxon>
        <taxon>Kickxellaceae</taxon>
        <taxon>Mycoemilia</taxon>
    </lineage>
</organism>
<dbReference type="GO" id="GO:0160104">
    <property type="term" value="F:tRNA (guanine(26)-N2)-dimethyltransferase activity"/>
    <property type="evidence" value="ECO:0007669"/>
    <property type="project" value="UniProtKB-UniRule"/>
</dbReference>
<dbReference type="CDD" id="cd02440">
    <property type="entry name" value="AdoMet_MTases"/>
    <property type="match status" value="1"/>
</dbReference>
<dbReference type="PANTHER" id="PTHR10631">
    <property type="entry name" value="N 2 ,N 2 -DIMETHYLGUANOSINE TRNA METHYLTRANSFERASE"/>
    <property type="match status" value="1"/>
</dbReference>
<dbReference type="GO" id="GO:0000049">
    <property type="term" value="F:tRNA binding"/>
    <property type="evidence" value="ECO:0007669"/>
    <property type="project" value="UniProtKB-UniRule"/>
</dbReference>
<dbReference type="InterPro" id="IPR002905">
    <property type="entry name" value="Trm1"/>
</dbReference>